<sequence length="163" mass="18543">MDLPYIIDVEASGFGRGSYPIEIGFVRPNGEAEARLITPLEHWHHWSAEAESIHGLSREQLFAEGSSVVEVAEWLNHELAGLTVYSDSWGFDNTWIALLFDQAQRLQAFRVETLSRLLSEAQLESWSQIKYQVQQQLGLIRHRAAEDARVLQQTLRLARQTAA</sequence>
<dbReference type="EMBL" id="JBANFI010000001">
    <property type="protein sequence ID" value="MFK7159420.1"/>
    <property type="molecule type" value="Genomic_DNA"/>
</dbReference>
<proteinExistence type="predicted"/>
<gene>
    <name evidence="1" type="ORF">V6U78_00025</name>
</gene>
<reference evidence="1 2" key="1">
    <citation type="submission" date="2024-02" db="EMBL/GenBank/DDBJ databases">
        <title>Marinospirillum sp. MEB 164 isolated from Lonar lake sediment.</title>
        <authorList>
            <person name="Joshi A."/>
            <person name="Thite S."/>
        </authorList>
    </citation>
    <scope>NUCLEOTIDE SEQUENCE [LARGE SCALE GENOMIC DNA]</scope>
    <source>
        <strain evidence="1 2">MEB164</strain>
    </source>
</reference>
<evidence type="ECO:0000313" key="1">
    <source>
        <dbReference type="EMBL" id="MFK7159420.1"/>
    </source>
</evidence>
<evidence type="ECO:0008006" key="3">
    <source>
        <dbReference type="Google" id="ProtNLM"/>
    </source>
</evidence>
<dbReference type="InterPro" id="IPR012337">
    <property type="entry name" value="RNaseH-like_sf"/>
</dbReference>
<dbReference type="Gene3D" id="3.30.420.10">
    <property type="entry name" value="Ribonuclease H-like superfamily/Ribonuclease H"/>
    <property type="match status" value="1"/>
</dbReference>
<name>A0ABW8PSZ4_9GAMM</name>
<organism evidence="1 2">
    <name type="scientific">Marinospirillum alkalitolerans</name>
    <dbReference type="NCBI Taxonomy" id="3123374"/>
    <lineage>
        <taxon>Bacteria</taxon>
        <taxon>Pseudomonadati</taxon>
        <taxon>Pseudomonadota</taxon>
        <taxon>Gammaproteobacteria</taxon>
        <taxon>Oceanospirillales</taxon>
        <taxon>Oceanospirillaceae</taxon>
        <taxon>Marinospirillum</taxon>
    </lineage>
</organism>
<dbReference type="InterPro" id="IPR036397">
    <property type="entry name" value="RNaseH_sf"/>
</dbReference>
<dbReference type="RefSeq" id="WP_405335694.1">
    <property type="nucleotide sequence ID" value="NZ_JBANFI010000001.1"/>
</dbReference>
<dbReference type="SUPFAM" id="SSF53098">
    <property type="entry name" value="Ribonuclease H-like"/>
    <property type="match status" value="1"/>
</dbReference>
<dbReference type="Proteomes" id="UP001621714">
    <property type="component" value="Unassembled WGS sequence"/>
</dbReference>
<accession>A0ABW8PSZ4</accession>
<keyword evidence="2" id="KW-1185">Reference proteome</keyword>
<evidence type="ECO:0000313" key="2">
    <source>
        <dbReference type="Proteomes" id="UP001621714"/>
    </source>
</evidence>
<protein>
    <recommendedName>
        <fullName evidence="3">Exonuclease</fullName>
    </recommendedName>
</protein>
<comment type="caution">
    <text evidence="1">The sequence shown here is derived from an EMBL/GenBank/DDBJ whole genome shotgun (WGS) entry which is preliminary data.</text>
</comment>